<proteinExistence type="predicted"/>
<dbReference type="PANTHER" id="PTHR33525">
    <property type="match status" value="1"/>
</dbReference>
<dbReference type="EMBL" id="MLJW01000031">
    <property type="protein sequence ID" value="OIR08598.1"/>
    <property type="molecule type" value="Genomic_DNA"/>
</dbReference>
<dbReference type="PANTHER" id="PTHR33525:SF3">
    <property type="entry name" value="RIBONUCLEASE Y"/>
    <property type="match status" value="1"/>
</dbReference>
<organism evidence="2">
    <name type="scientific">mine drainage metagenome</name>
    <dbReference type="NCBI Taxonomy" id="410659"/>
    <lineage>
        <taxon>unclassified sequences</taxon>
        <taxon>metagenomes</taxon>
        <taxon>ecological metagenomes</taxon>
    </lineage>
</organism>
<comment type="caution">
    <text evidence="2">The sequence shown here is derived from an EMBL/GenBank/DDBJ whole genome shotgun (WGS) entry which is preliminary data.</text>
</comment>
<evidence type="ECO:0000313" key="2">
    <source>
        <dbReference type="EMBL" id="OIR08598.1"/>
    </source>
</evidence>
<dbReference type="AlphaFoldDB" id="A0A1J5T8Y8"/>
<dbReference type="InterPro" id="IPR052340">
    <property type="entry name" value="RNase_Y/CdgJ"/>
</dbReference>
<sequence length="305" mass="33897">MQNRLLARYNSSPTRYCLMNAPIDLRHAIRNLNSLPALPVIAQKLMSLKLDSEEGEKQMMLLISQDPMISAKIIGLANSPLLAASRHISAVRDAAMMLGLNRVKSVATGIAVMSLVNKPIGRFDPQELWLHNMAVAFAMLPVVRAMPARNRPLDDQIFLAGILHDIGYLALAHLDTQRSDDLHTRFVIEPDRLAIDVERELLEVTHDELGAELARHWNLPDDIVAVLRYHHTPDAAEATAGQPLVRILNITEKLLPQLGLHEFVGNYVTPEEWIALGIDPDRADEIAEQVVEQANQAAQFASSFS</sequence>
<dbReference type="SUPFAM" id="SSF109604">
    <property type="entry name" value="HD-domain/PDEase-like"/>
    <property type="match status" value="1"/>
</dbReference>
<protein>
    <submittedName>
        <fullName evidence="2">HDOD domain protein</fullName>
    </submittedName>
</protein>
<evidence type="ECO:0000259" key="1">
    <source>
        <dbReference type="PROSITE" id="PS51833"/>
    </source>
</evidence>
<name>A0A1J5T8Y8_9ZZZZ</name>
<accession>A0A1J5T8Y8</accession>
<gene>
    <name evidence="2" type="ORF">GALL_93920</name>
</gene>
<reference evidence="2" key="1">
    <citation type="submission" date="2016-10" db="EMBL/GenBank/DDBJ databases">
        <title>Sequence of Gallionella enrichment culture.</title>
        <authorList>
            <person name="Poehlein A."/>
            <person name="Muehling M."/>
            <person name="Daniel R."/>
        </authorList>
    </citation>
    <scope>NUCLEOTIDE SEQUENCE</scope>
</reference>
<dbReference type="PROSITE" id="PS51833">
    <property type="entry name" value="HDOD"/>
    <property type="match status" value="1"/>
</dbReference>
<dbReference type="InterPro" id="IPR013976">
    <property type="entry name" value="HDOD"/>
</dbReference>
<dbReference type="Gene3D" id="1.10.3210.10">
    <property type="entry name" value="Hypothetical protein af1432"/>
    <property type="match status" value="1"/>
</dbReference>
<dbReference type="Pfam" id="PF08668">
    <property type="entry name" value="HDOD"/>
    <property type="match status" value="1"/>
</dbReference>
<feature type="domain" description="HDOD" evidence="1">
    <location>
        <begin position="35"/>
        <end position="233"/>
    </location>
</feature>